<dbReference type="Pfam" id="PF01258">
    <property type="entry name" value="zf-dskA_traR"/>
    <property type="match status" value="1"/>
</dbReference>
<dbReference type="InterPro" id="IPR037187">
    <property type="entry name" value="DnaK_N"/>
</dbReference>
<dbReference type="InterPro" id="IPR000962">
    <property type="entry name" value="Znf_DskA_TraR"/>
</dbReference>
<dbReference type="SUPFAM" id="SSF109635">
    <property type="entry name" value="DnaK suppressor protein DksA, alpha-hairpin domain"/>
    <property type="match status" value="1"/>
</dbReference>
<proteinExistence type="predicted"/>
<dbReference type="GO" id="GO:0008270">
    <property type="term" value="F:zinc ion binding"/>
    <property type="evidence" value="ECO:0007669"/>
    <property type="project" value="UniProtKB-KW"/>
</dbReference>
<dbReference type="PANTHER" id="PTHR33823">
    <property type="entry name" value="RNA POLYMERASE-BINDING TRANSCRIPTION FACTOR DKSA-RELATED"/>
    <property type="match status" value="1"/>
</dbReference>
<organism evidence="6 7">
    <name type="scientific">Psychrobacter urativorans</name>
    <dbReference type="NCBI Taxonomy" id="45610"/>
    <lineage>
        <taxon>Bacteria</taxon>
        <taxon>Pseudomonadati</taxon>
        <taxon>Pseudomonadota</taxon>
        <taxon>Gammaproteobacteria</taxon>
        <taxon>Moraxellales</taxon>
        <taxon>Moraxellaceae</taxon>
        <taxon>Psychrobacter</taxon>
    </lineage>
</organism>
<evidence type="ECO:0000256" key="4">
    <source>
        <dbReference type="PROSITE-ProRule" id="PRU00510"/>
    </source>
</evidence>
<dbReference type="OrthoDB" id="6064855at2"/>
<sequence>MSINLDTAKTNLLALKEEYETRIDKIEDHIQHPQDDLNEHWDDQAISYSQNDMRKNLLVEAKQSLVYVRNALSRIENGTYSECEICGKEIAEQRLEALPYATLCMEHAK</sequence>
<keyword evidence="2" id="KW-0863">Zinc-finger</keyword>
<dbReference type="SUPFAM" id="SSF57716">
    <property type="entry name" value="Glucocorticoid receptor-like (DNA-binding domain)"/>
    <property type="match status" value="1"/>
</dbReference>
<feature type="zinc finger region" description="dksA C4-type" evidence="4">
    <location>
        <begin position="83"/>
        <end position="107"/>
    </location>
</feature>
<dbReference type="PANTHER" id="PTHR33823:SF4">
    <property type="entry name" value="GENERAL STRESS PROTEIN 16O"/>
    <property type="match status" value="1"/>
</dbReference>
<dbReference type="KEGG" id="pur:AOC03_02860"/>
<evidence type="ECO:0000259" key="5">
    <source>
        <dbReference type="Pfam" id="PF01258"/>
    </source>
</evidence>
<evidence type="ECO:0000313" key="6">
    <source>
        <dbReference type="EMBL" id="ALF59118.1"/>
    </source>
</evidence>
<reference evidence="6 7" key="1">
    <citation type="submission" date="2015-09" db="EMBL/GenBank/DDBJ databases">
        <title>Complete genome of Psychrobacter urativorans R10.10B.</title>
        <authorList>
            <person name="See-Too W.S."/>
            <person name="Chan K.G."/>
        </authorList>
    </citation>
    <scope>NUCLEOTIDE SEQUENCE [LARGE SCALE GENOMIC DNA]</scope>
    <source>
        <strain evidence="6 7">R10.10B</strain>
    </source>
</reference>
<evidence type="ECO:0000313" key="7">
    <source>
        <dbReference type="Proteomes" id="UP000059847"/>
    </source>
</evidence>
<dbReference type="AlphaFoldDB" id="A0A0M5MN68"/>
<evidence type="ECO:0000256" key="3">
    <source>
        <dbReference type="ARBA" id="ARBA00022833"/>
    </source>
</evidence>
<name>A0A0M5MN68_9GAMM</name>
<keyword evidence="7" id="KW-1185">Reference proteome</keyword>
<feature type="domain" description="Zinc finger DksA/TraR C4-type" evidence="5">
    <location>
        <begin position="78"/>
        <end position="106"/>
    </location>
</feature>
<keyword evidence="1" id="KW-0479">Metal-binding</keyword>
<dbReference type="EMBL" id="CP012678">
    <property type="protein sequence ID" value="ALF59118.1"/>
    <property type="molecule type" value="Genomic_DNA"/>
</dbReference>
<gene>
    <name evidence="6" type="ORF">AOC03_02860</name>
</gene>
<dbReference type="Gene3D" id="1.20.120.910">
    <property type="entry name" value="DksA, coiled-coil domain"/>
    <property type="match status" value="1"/>
</dbReference>
<dbReference type="STRING" id="45610.AOC03_02860"/>
<evidence type="ECO:0000256" key="1">
    <source>
        <dbReference type="ARBA" id="ARBA00022723"/>
    </source>
</evidence>
<dbReference type="PROSITE" id="PS51128">
    <property type="entry name" value="ZF_DKSA_2"/>
    <property type="match status" value="1"/>
</dbReference>
<keyword evidence="3" id="KW-0862">Zinc</keyword>
<evidence type="ECO:0000256" key="2">
    <source>
        <dbReference type="ARBA" id="ARBA00022771"/>
    </source>
</evidence>
<accession>A0A0M5MN68</accession>
<protein>
    <submittedName>
        <fullName evidence="6">Conjugal transfer protein TraR</fullName>
    </submittedName>
</protein>
<dbReference type="RefSeq" id="WP_062533513.1">
    <property type="nucleotide sequence ID" value="NZ_CP012678.1"/>
</dbReference>
<dbReference type="Proteomes" id="UP000059847">
    <property type="component" value="Chromosome"/>
</dbReference>